<evidence type="ECO:0000256" key="1">
    <source>
        <dbReference type="SAM" id="Phobius"/>
    </source>
</evidence>
<dbReference type="KEGG" id="pxv:FXF36_01295"/>
<dbReference type="AlphaFoldDB" id="A0A5P6VM13"/>
<organism evidence="3 4">
    <name type="scientific">Pseudobutyrivibrio xylanivorans</name>
    <dbReference type="NCBI Taxonomy" id="185007"/>
    <lineage>
        <taxon>Bacteria</taxon>
        <taxon>Bacillati</taxon>
        <taxon>Bacillota</taxon>
        <taxon>Clostridia</taxon>
        <taxon>Lachnospirales</taxon>
        <taxon>Lachnospiraceae</taxon>
        <taxon>Pseudobutyrivibrio</taxon>
    </lineage>
</organism>
<feature type="transmembrane region" description="Helical" evidence="1">
    <location>
        <begin position="309"/>
        <end position="332"/>
    </location>
</feature>
<feature type="signal peptide" evidence="2">
    <location>
        <begin position="1"/>
        <end position="30"/>
    </location>
</feature>
<keyword evidence="2" id="KW-0732">Signal</keyword>
<proteinExistence type="predicted"/>
<dbReference type="OrthoDB" id="2044967at2"/>
<dbReference type="Proteomes" id="UP000327030">
    <property type="component" value="Chromosome 1"/>
</dbReference>
<protein>
    <submittedName>
        <fullName evidence="3">MucBP domain-containing protein</fullName>
    </submittedName>
</protein>
<keyword evidence="1" id="KW-0812">Transmembrane</keyword>
<sequence>MKRINKITGLILSMTLVLGLAATFPMAAKAAESQPYTYTIKIILGGTGEEGAKFVGTDSDCITVGGLNYGDEFIFDPKVKVEISPVTTEDEAGNEVYYSKYYVKGMRRSGSNDTVSSSAFTVTQDETYVIAYGVGEVVPYTVRFIDESGNRLLDDATYYGAEGEEVYVPHRYIDGYVSNTDNIHIKALVANQVVDFIYTKNVGKTVYRNSETVNYSTVQGAAEPIYQVIPRQTVENLPVNNNRVQAGDADSEAAVAQTGEAVDDEAVDDEGDATEITEPEVPLSGRQELTIPDEDVPEAIVDIDDKHRYVSYFIIIALMGIVILTIALAGIYTMDKDDNKKDS</sequence>
<feature type="chain" id="PRO_5024977339" evidence="2">
    <location>
        <begin position="31"/>
        <end position="343"/>
    </location>
</feature>
<evidence type="ECO:0000256" key="2">
    <source>
        <dbReference type="SAM" id="SignalP"/>
    </source>
</evidence>
<keyword evidence="1" id="KW-0472">Membrane</keyword>
<dbReference type="RefSeq" id="WP_151622095.1">
    <property type="nucleotide sequence ID" value="NZ_CP043028.1"/>
</dbReference>
<reference evidence="4" key="1">
    <citation type="submission" date="2019-08" db="EMBL/GenBank/DDBJ databases">
        <title>Complete Genome Sequence of the Polysaccharide-Degrading Rumen Bacterium Pseudobutyrivibrio xylanivorans MA3014.</title>
        <authorList>
            <person name="Palevich N."/>
            <person name="Maclean P.H."/>
            <person name="Kelly W.J."/>
            <person name="Leahy S.C."/>
            <person name="Rakonjac J."/>
            <person name="Attwood G.T."/>
        </authorList>
    </citation>
    <scope>NUCLEOTIDE SEQUENCE [LARGE SCALE GENOMIC DNA]</scope>
    <source>
        <strain evidence="4">MA3014</strain>
    </source>
</reference>
<evidence type="ECO:0000313" key="4">
    <source>
        <dbReference type="Proteomes" id="UP000327030"/>
    </source>
</evidence>
<evidence type="ECO:0000313" key="3">
    <source>
        <dbReference type="EMBL" id="QFJ53597.1"/>
    </source>
</evidence>
<gene>
    <name evidence="3" type="ORF">FXF36_01295</name>
</gene>
<dbReference type="Gene3D" id="3.10.20.320">
    <property type="entry name" value="Putative peptidoglycan bound protein (lpxtg motif)"/>
    <property type="match status" value="1"/>
</dbReference>
<dbReference type="EMBL" id="CP043028">
    <property type="protein sequence ID" value="QFJ53597.1"/>
    <property type="molecule type" value="Genomic_DNA"/>
</dbReference>
<keyword evidence="1" id="KW-1133">Transmembrane helix</keyword>
<accession>A0A5P6VM13</accession>
<name>A0A5P6VM13_PSEXY</name>